<name>A0ABD2I0S4_9BILA</name>
<comment type="caution">
    <text evidence="2">The sequence shown here is derived from an EMBL/GenBank/DDBJ whole genome shotgun (WGS) entry which is preliminary data.</text>
</comment>
<proteinExistence type="predicted"/>
<protein>
    <submittedName>
        <fullName evidence="2">Uncharacterized protein</fullName>
    </submittedName>
</protein>
<dbReference type="AlphaFoldDB" id="A0ABD2I0S4"/>
<dbReference type="Proteomes" id="UP001620626">
    <property type="component" value="Unassembled WGS sequence"/>
</dbReference>
<sequence>MVQFVPFGDGIFLSSCPFTVGLSTVRLSTSVGLSSMSECPGTQENHIHFLVKVEVEQAKNGTALSRRRVKRFWAVLWDIGKAVVVETVKAVAPKLIDSFLKKDCAELRSDCKCKDGNYGNCVENKGTKSSDCCSANYDFKCCVGGQFQQLPVQTTTTTTIATNTKSQPKVNPEGKTTELPEGLPGWLTTSTKLPEGLPGGLTTSTKLPERLPGGLTTSTKLPEGLPGGLTTSTKLPEGLPGGLTTSTKLPEGLPGGLTKSSKLPEGLPGGLTKSSKLPEGLTSKLPVGIRTNTTGGKSNDVLPCWTEILCSK</sequence>
<evidence type="ECO:0000313" key="2">
    <source>
        <dbReference type="EMBL" id="KAL3070725.1"/>
    </source>
</evidence>
<evidence type="ECO:0000313" key="3">
    <source>
        <dbReference type="Proteomes" id="UP001620626"/>
    </source>
</evidence>
<keyword evidence="3" id="KW-1185">Reference proteome</keyword>
<reference evidence="2 3" key="1">
    <citation type="submission" date="2024-10" db="EMBL/GenBank/DDBJ databases">
        <authorList>
            <person name="Kim D."/>
        </authorList>
    </citation>
    <scope>NUCLEOTIDE SEQUENCE [LARGE SCALE GENOMIC DNA]</scope>
    <source>
        <strain evidence="2">BH-2024</strain>
    </source>
</reference>
<gene>
    <name evidence="2" type="ORF">niasHT_036395</name>
</gene>
<evidence type="ECO:0000256" key="1">
    <source>
        <dbReference type="SAM" id="MobiDB-lite"/>
    </source>
</evidence>
<accession>A0ABD2I0S4</accession>
<dbReference type="EMBL" id="JBICBT010001380">
    <property type="protein sequence ID" value="KAL3070725.1"/>
    <property type="molecule type" value="Genomic_DNA"/>
</dbReference>
<feature type="region of interest" description="Disordered" evidence="1">
    <location>
        <begin position="163"/>
        <end position="280"/>
    </location>
</feature>
<organism evidence="2 3">
    <name type="scientific">Heterodera trifolii</name>
    <dbReference type="NCBI Taxonomy" id="157864"/>
    <lineage>
        <taxon>Eukaryota</taxon>
        <taxon>Metazoa</taxon>
        <taxon>Ecdysozoa</taxon>
        <taxon>Nematoda</taxon>
        <taxon>Chromadorea</taxon>
        <taxon>Rhabditida</taxon>
        <taxon>Tylenchina</taxon>
        <taxon>Tylenchomorpha</taxon>
        <taxon>Tylenchoidea</taxon>
        <taxon>Heteroderidae</taxon>
        <taxon>Heteroderinae</taxon>
        <taxon>Heterodera</taxon>
    </lineage>
</organism>